<reference evidence="1" key="1">
    <citation type="journal article" date="2021" name="Genome Biol. Evol.">
        <title>A High-Quality Reference Genome for a Parasitic Bivalve with Doubly Uniparental Inheritance (Bivalvia: Unionida).</title>
        <authorList>
            <person name="Smith C.H."/>
        </authorList>
    </citation>
    <scope>NUCLEOTIDE SEQUENCE</scope>
    <source>
        <strain evidence="1">CHS0354</strain>
    </source>
</reference>
<organism evidence="1 2">
    <name type="scientific">Potamilus streckersoni</name>
    <dbReference type="NCBI Taxonomy" id="2493646"/>
    <lineage>
        <taxon>Eukaryota</taxon>
        <taxon>Metazoa</taxon>
        <taxon>Spiralia</taxon>
        <taxon>Lophotrochozoa</taxon>
        <taxon>Mollusca</taxon>
        <taxon>Bivalvia</taxon>
        <taxon>Autobranchia</taxon>
        <taxon>Heteroconchia</taxon>
        <taxon>Palaeoheterodonta</taxon>
        <taxon>Unionida</taxon>
        <taxon>Unionoidea</taxon>
        <taxon>Unionidae</taxon>
        <taxon>Ambleminae</taxon>
        <taxon>Lampsilini</taxon>
        <taxon>Potamilus</taxon>
    </lineage>
</organism>
<reference evidence="1" key="2">
    <citation type="journal article" date="2021" name="Genome Biol. Evol.">
        <title>Developing a high-quality reference genome for a parasitic bivalve with doubly uniparental inheritance (Bivalvia: Unionida).</title>
        <authorList>
            <person name="Smith C.H."/>
        </authorList>
    </citation>
    <scope>NUCLEOTIDE SEQUENCE</scope>
    <source>
        <strain evidence="1">CHS0354</strain>
        <tissue evidence="1">Mantle</tissue>
    </source>
</reference>
<proteinExistence type="predicted"/>
<evidence type="ECO:0000313" key="1">
    <source>
        <dbReference type="EMBL" id="KAK3590516.1"/>
    </source>
</evidence>
<dbReference type="Gene3D" id="3.10.450.10">
    <property type="match status" value="1"/>
</dbReference>
<keyword evidence="2" id="KW-1185">Reference proteome</keyword>
<gene>
    <name evidence="1" type="ORF">CHS0354_036336</name>
</gene>
<dbReference type="AlphaFoldDB" id="A0AAE0SEN0"/>
<evidence type="ECO:0000313" key="2">
    <source>
        <dbReference type="Proteomes" id="UP001195483"/>
    </source>
</evidence>
<dbReference type="EMBL" id="JAEAOA010002128">
    <property type="protein sequence ID" value="KAK3590516.1"/>
    <property type="molecule type" value="Genomic_DNA"/>
</dbReference>
<sequence>MESKPGEGQTVNMTEDVRHISIKLRPEIETSTNRKFSTFIPLLYRRNQAVNGISYCVKILVEPAVKNMLNECIHVNVFETGGCLHMDKLKNVVQERTVLESF</sequence>
<comment type="caution">
    <text evidence="1">The sequence shown here is derived from an EMBL/GenBank/DDBJ whole genome shotgun (WGS) entry which is preliminary data.</text>
</comment>
<reference evidence="1" key="3">
    <citation type="submission" date="2023-05" db="EMBL/GenBank/DDBJ databases">
        <authorList>
            <person name="Smith C.H."/>
        </authorList>
    </citation>
    <scope>NUCLEOTIDE SEQUENCE</scope>
    <source>
        <strain evidence="1">CHS0354</strain>
        <tissue evidence="1">Mantle</tissue>
    </source>
</reference>
<dbReference type="Proteomes" id="UP001195483">
    <property type="component" value="Unassembled WGS sequence"/>
</dbReference>
<name>A0AAE0SEN0_9BIVA</name>
<accession>A0AAE0SEN0</accession>
<protein>
    <submittedName>
        <fullName evidence="1">Uncharacterized protein</fullName>
    </submittedName>
</protein>